<dbReference type="SUPFAM" id="SSF64518">
    <property type="entry name" value="Phase 1 flagellin"/>
    <property type="match status" value="2"/>
</dbReference>
<name>A0A6L6PSI7_9BURK</name>
<evidence type="ECO:0000256" key="1">
    <source>
        <dbReference type="ARBA" id="ARBA00004365"/>
    </source>
</evidence>
<dbReference type="Pfam" id="PF00460">
    <property type="entry name" value="Flg_bb_rod"/>
    <property type="match status" value="1"/>
</dbReference>
<evidence type="ECO:0000256" key="6">
    <source>
        <dbReference type="ARBA" id="ARBA00023143"/>
    </source>
</evidence>
<gene>
    <name evidence="12" type="primary">flgK</name>
    <name evidence="12" type="ORF">GM668_00055</name>
</gene>
<evidence type="ECO:0000259" key="8">
    <source>
        <dbReference type="Pfam" id="PF06429"/>
    </source>
</evidence>
<dbReference type="GO" id="GO:0009424">
    <property type="term" value="C:bacterial-type flagellum hook"/>
    <property type="evidence" value="ECO:0007669"/>
    <property type="project" value="InterPro"/>
</dbReference>
<sequence>MSILSVGKTGLMAAQIGLSTTGHNIANANVEGYSRQTVLQGNAQPEATGGFFLGTGTTVTAIVRQYDDFLNKTLMNAQSTQAEQNGYYAQVSQIDNLLADSTSGLTPALQDFFKGVQDAASNPATDASRSALLSTANTLAGRFHSMSERLTEIGQGVNAEVETSVSQINSYASKIAQLNNDIAGLSADASRLPNDLLDQRDQLIREMNKLVKVNVEKGASNTLTVSIGTGQPLVIGNRNYELATQTSLTDVGKLAIGYVAGDKVSTLPDSSLMGGGSLGALLKFRSESLDQAQAQLGQVAAGIAAAFNAQHQLGQDRNGDMGTKFFKDIEVGVGIDVRNSPLGTAKVTGIVKDASALTTSSYDLNYDGTNLYLKRQSDGQSTLISPFPQTVPQVIDGVEYTITGVPQTGDHFVINPTANAASDISVALTDVGKIALAAPITTNAPLTNTGNGKISAGSVDAAFLDPANTLTGTVTLTYDQAAGGFTGFPAAQDVVVKGINGNSTTYPAGTTPIPYTDGDTFTFGGISVAVTGTPGNNDKFSVTAPNAGGTKDNRNGALLAALQTKNVLNNGKTTFQSGYAAMVNAVGNKAREVQIGGLAADAAAEQANNAYQSVVGVNLDEEAAELLRYQQAYQAAGKVMQIASQLFDVLVSLGR</sequence>
<keyword evidence="12" id="KW-0282">Flagellum</keyword>
<dbReference type="RefSeq" id="WP_155436903.1">
    <property type="nucleotide sequence ID" value="NZ_WNLA01000001.1"/>
</dbReference>
<feature type="domain" description="Flagellar basal-body/hook protein C-terminal" evidence="8">
    <location>
        <begin position="614"/>
        <end position="653"/>
    </location>
</feature>
<evidence type="ECO:0000259" key="10">
    <source>
        <dbReference type="Pfam" id="PF21159"/>
    </source>
</evidence>
<organism evidence="12 13">
    <name type="scientific">Pseudoduganella ginsengisoli</name>
    <dbReference type="NCBI Taxonomy" id="1462440"/>
    <lineage>
        <taxon>Bacteria</taxon>
        <taxon>Pseudomonadati</taxon>
        <taxon>Pseudomonadota</taxon>
        <taxon>Betaproteobacteria</taxon>
        <taxon>Burkholderiales</taxon>
        <taxon>Oxalobacteraceae</taxon>
        <taxon>Telluria group</taxon>
        <taxon>Pseudoduganella</taxon>
    </lineage>
</organism>
<evidence type="ECO:0000313" key="13">
    <source>
        <dbReference type="Proteomes" id="UP000484015"/>
    </source>
</evidence>
<accession>A0A6L6PSI7</accession>
<dbReference type="AlphaFoldDB" id="A0A6L6PSI7"/>
<evidence type="ECO:0000256" key="4">
    <source>
        <dbReference type="ARBA" id="ARBA00016244"/>
    </source>
</evidence>
<dbReference type="PANTHER" id="PTHR30033:SF1">
    <property type="entry name" value="FLAGELLAR HOOK-ASSOCIATED PROTEIN 1"/>
    <property type="match status" value="1"/>
</dbReference>
<comment type="subcellular location">
    <subcellularLocation>
        <location evidence="1">Bacterial flagellum</location>
    </subcellularLocation>
    <subcellularLocation>
        <location evidence="2">Secreted</location>
    </subcellularLocation>
</comment>
<dbReference type="InterPro" id="IPR001444">
    <property type="entry name" value="Flag_bb_rod_N"/>
</dbReference>
<dbReference type="GO" id="GO:0044780">
    <property type="term" value="P:bacterial-type flagellum assembly"/>
    <property type="evidence" value="ECO:0007669"/>
    <property type="project" value="InterPro"/>
</dbReference>
<dbReference type="Pfam" id="PF21158">
    <property type="entry name" value="flgK_1st_1"/>
    <property type="match status" value="1"/>
</dbReference>
<keyword evidence="12" id="KW-0969">Cilium</keyword>
<dbReference type="InterPro" id="IPR002371">
    <property type="entry name" value="FlgK"/>
</dbReference>
<keyword evidence="5" id="KW-0964">Secreted</keyword>
<dbReference type="OrthoDB" id="9802553at2"/>
<feature type="domain" description="Flagellar basal body rod protein N-terminal" evidence="7">
    <location>
        <begin position="5"/>
        <end position="33"/>
    </location>
</feature>
<feature type="domain" description="Flagellar hook-associated protein 1 D2-like" evidence="9">
    <location>
        <begin position="343"/>
        <end position="416"/>
    </location>
</feature>
<dbReference type="NCBIfam" id="TIGR02492">
    <property type="entry name" value="flgK_ends"/>
    <property type="match status" value="1"/>
</dbReference>
<feature type="domain" description="Flagellar hook-associated protein 1 D3" evidence="10">
    <location>
        <begin position="439"/>
        <end position="544"/>
    </location>
</feature>
<evidence type="ECO:0000259" key="9">
    <source>
        <dbReference type="Pfam" id="PF21158"/>
    </source>
</evidence>
<evidence type="ECO:0000313" key="12">
    <source>
        <dbReference type="EMBL" id="MTW00470.1"/>
    </source>
</evidence>
<dbReference type="InterPro" id="IPR049119">
    <property type="entry name" value="FlgK_D2-like"/>
</dbReference>
<evidence type="ECO:0000256" key="2">
    <source>
        <dbReference type="ARBA" id="ARBA00004613"/>
    </source>
</evidence>
<dbReference type="EMBL" id="WNLA01000001">
    <property type="protein sequence ID" value="MTW00470.1"/>
    <property type="molecule type" value="Genomic_DNA"/>
</dbReference>
<comment type="similarity">
    <text evidence="3">Belongs to the flagella basal body rod proteins family.</text>
</comment>
<protein>
    <recommendedName>
        <fullName evidence="4">Flagellar hook-associated protein 1</fullName>
    </recommendedName>
</protein>
<evidence type="ECO:0000259" key="11">
    <source>
        <dbReference type="Pfam" id="PF22638"/>
    </source>
</evidence>
<dbReference type="GO" id="GO:0005576">
    <property type="term" value="C:extracellular region"/>
    <property type="evidence" value="ECO:0007669"/>
    <property type="project" value="UniProtKB-SubCell"/>
</dbReference>
<dbReference type="InterPro" id="IPR053927">
    <property type="entry name" value="FlgK_helical"/>
</dbReference>
<feature type="domain" description="Flagellar hook-associated protein FlgK helical" evidence="11">
    <location>
        <begin position="92"/>
        <end position="326"/>
    </location>
</feature>
<evidence type="ECO:0000256" key="5">
    <source>
        <dbReference type="ARBA" id="ARBA00022525"/>
    </source>
</evidence>
<dbReference type="PANTHER" id="PTHR30033">
    <property type="entry name" value="FLAGELLAR HOOK-ASSOCIATED PROTEIN 1"/>
    <property type="match status" value="1"/>
</dbReference>
<dbReference type="Pfam" id="PF22638">
    <property type="entry name" value="FlgK_D1"/>
    <property type="match status" value="1"/>
</dbReference>
<keyword evidence="12" id="KW-0966">Cell projection</keyword>
<keyword evidence="6" id="KW-0975">Bacterial flagellum</keyword>
<dbReference type="InterPro" id="IPR010930">
    <property type="entry name" value="Flg_bb/hook_C_dom"/>
</dbReference>
<dbReference type="Proteomes" id="UP000484015">
    <property type="component" value="Unassembled WGS sequence"/>
</dbReference>
<proteinExistence type="inferred from homology"/>
<dbReference type="Pfam" id="PF06429">
    <property type="entry name" value="Flg_bbr_C"/>
    <property type="match status" value="1"/>
</dbReference>
<reference evidence="12 13" key="1">
    <citation type="submission" date="2019-11" db="EMBL/GenBank/DDBJ databases">
        <title>Type strains purchased from KCTC, JCM and DSMZ.</title>
        <authorList>
            <person name="Lu H."/>
        </authorList>
    </citation>
    <scope>NUCLEOTIDE SEQUENCE [LARGE SCALE GENOMIC DNA]</scope>
    <source>
        <strain evidence="12 13">KCTC 42409</strain>
    </source>
</reference>
<evidence type="ECO:0000259" key="7">
    <source>
        <dbReference type="Pfam" id="PF00460"/>
    </source>
</evidence>
<comment type="caution">
    <text evidence="12">The sequence shown here is derived from an EMBL/GenBank/DDBJ whole genome shotgun (WGS) entry which is preliminary data.</text>
</comment>
<dbReference type="InterPro" id="IPR049474">
    <property type="entry name" value="FlgK_D3"/>
</dbReference>
<dbReference type="Pfam" id="PF21159">
    <property type="entry name" value="FlgK_2nd"/>
    <property type="match status" value="1"/>
</dbReference>
<dbReference type="GO" id="GO:0005198">
    <property type="term" value="F:structural molecule activity"/>
    <property type="evidence" value="ECO:0007669"/>
    <property type="project" value="InterPro"/>
</dbReference>
<keyword evidence="13" id="KW-1185">Reference proteome</keyword>
<evidence type="ECO:0000256" key="3">
    <source>
        <dbReference type="ARBA" id="ARBA00009677"/>
    </source>
</evidence>
<dbReference type="PRINTS" id="PR01005">
    <property type="entry name" value="FLGHOOKAP1"/>
</dbReference>